<sequence>MEAEQPQPQMQAAEDTRVHLAMGDDVRQCLLSLRWALRNVPPQFILVLVHIYRQATMIPTSFGASMPVSLLREQVVSAYRAREREGIDKYLEEYVKICTRAKVQAHKLVAENDDVATGLLDLIVQHRITTLVMGSVKVRLNGLKSKLSTTLEIQADPSCNILFLQNGNLISSRHGNESVYMIGAYDLPSFGSFHHLSSSSNYTSSTLSSFFRDSCSIGSGLDVTQLDDPILDDHASIFDDTRFSVIFDHKSLGAFKDIAVSHPNLADQSQELHQAFHTKYVEVLTKCQFVEGIDSVLGVDCENFEEGQWKIIKIWPAALEYIVRVLNTTLLLPKQNRVAKVLNTLQLQLLRQNSRACSVFTADNVSEAAKEPLCLLLRLASQAAKVKKSPEKLFYILYMHRALSDAAPTLRRVFDAEFMKKEVEGLVAELKDSALGVLRELKVLIKAYSLKKVPMEGGILTVTGYLMKYIRLLLNHTGSLDIILCKDQADDLLTTEGVNLMGCLASGLIADLDLVLKEKSSSYASEAGLQYLFLMNNAHFILQQVDESDVRLVVGLQWIKKRHSHIKQYMMDYLSSSWRHVVHPLETATSTSPPKRRRNNFFKIFYPTRSPLKSFESVLDKTCKSQMHWKVPSPVLRIELRVNVIEYVVQAYLAYREGLDESERGGLEDLEPKLKSRLSELFEG</sequence>
<dbReference type="AlphaFoldDB" id="A0ABC8Z2T2"/>
<dbReference type="InterPro" id="IPR014729">
    <property type="entry name" value="Rossmann-like_a/b/a_fold"/>
</dbReference>
<dbReference type="CDD" id="cd01989">
    <property type="entry name" value="USP_STK_Ubox_N"/>
    <property type="match status" value="1"/>
</dbReference>
<protein>
    <recommendedName>
        <fullName evidence="3">Exocyst subunit Exo70 family protein</fullName>
    </recommendedName>
</protein>
<feature type="domain" description="Exocyst complex subunit Exo70 C-terminal" evidence="4">
    <location>
        <begin position="363"/>
        <end position="655"/>
    </location>
</feature>
<dbReference type="InterPro" id="IPR046364">
    <property type="entry name" value="Exo70_C"/>
</dbReference>
<evidence type="ECO:0000259" key="4">
    <source>
        <dbReference type="Pfam" id="PF03081"/>
    </source>
</evidence>
<dbReference type="SUPFAM" id="SSF74788">
    <property type="entry name" value="Cullin repeat-like"/>
    <property type="match status" value="1"/>
</dbReference>
<dbReference type="EMBL" id="OZ075128">
    <property type="protein sequence ID" value="CAL4952986.1"/>
    <property type="molecule type" value="Genomic_DNA"/>
</dbReference>
<evidence type="ECO:0000256" key="1">
    <source>
        <dbReference type="ARBA" id="ARBA00006756"/>
    </source>
</evidence>
<comment type="function">
    <text evidence="3">Component of the exocyst complex.</text>
</comment>
<evidence type="ECO:0000313" key="5">
    <source>
        <dbReference type="EMBL" id="CAL4952986.1"/>
    </source>
</evidence>
<accession>A0ABC8Z2T2</accession>
<dbReference type="PANTHER" id="PTHR12542">
    <property type="entry name" value="EXOCYST COMPLEX PROTEIN EXO70"/>
    <property type="match status" value="1"/>
</dbReference>
<keyword evidence="3" id="KW-0653">Protein transport</keyword>
<gene>
    <name evidence="5" type="ORF">URODEC1_LOCUS39868</name>
</gene>
<keyword evidence="3" id="KW-0268">Exocytosis</keyword>
<keyword evidence="2 3" id="KW-0813">Transport</keyword>
<evidence type="ECO:0000313" key="6">
    <source>
        <dbReference type="Proteomes" id="UP001497457"/>
    </source>
</evidence>
<keyword evidence="6" id="KW-1185">Reference proteome</keyword>
<dbReference type="SUPFAM" id="SSF52402">
    <property type="entry name" value="Adenine nucleotide alpha hydrolases-like"/>
    <property type="match status" value="1"/>
</dbReference>
<reference evidence="5 6" key="2">
    <citation type="submission" date="2024-10" db="EMBL/GenBank/DDBJ databases">
        <authorList>
            <person name="Ryan C."/>
        </authorList>
    </citation>
    <scope>NUCLEOTIDE SEQUENCE [LARGE SCALE GENOMIC DNA]</scope>
</reference>
<dbReference type="GO" id="GO:0006887">
    <property type="term" value="P:exocytosis"/>
    <property type="evidence" value="ECO:0007669"/>
    <property type="project" value="UniProtKB-KW"/>
</dbReference>
<dbReference type="InterPro" id="IPR016159">
    <property type="entry name" value="Cullin_repeat-like_dom_sf"/>
</dbReference>
<reference evidence="6" key="1">
    <citation type="submission" date="2024-06" db="EMBL/GenBank/DDBJ databases">
        <authorList>
            <person name="Ryan C."/>
        </authorList>
    </citation>
    <scope>NUCLEOTIDE SEQUENCE [LARGE SCALE GENOMIC DNA]</scope>
</reference>
<dbReference type="InterPro" id="IPR004140">
    <property type="entry name" value="Exo70"/>
</dbReference>
<dbReference type="GO" id="GO:0015031">
    <property type="term" value="P:protein transport"/>
    <property type="evidence" value="ECO:0007669"/>
    <property type="project" value="UniProtKB-KW"/>
</dbReference>
<organism evidence="5 6">
    <name type="scientific">Urochloa decumbens</name>
    <dbReference type="NCBI Taxonomy" id="240449"/>
    <lineage>
        <taxon>Eukaryota</taxon>
        <taxon>Viridiplantae</taxon>
        <taxon>Streptophyta</taxon>
        <taxon>Embryophyta</taxon>
        <taxon>Tracheophyta</taxon>
        <taxon>Spermatophyta</taxon>
        <taxon>Magnoliopsida</taxon>
        <taxon>Liliopsida</taxon>
        <taxon>Poales</taxon>
        <taxon>Poaceae</taxon>
        <taxon>PACMAD clade</taxon>
        <taxon>Panicoideae</taxon>
        <taxon>Panicodae</taxon>
        <taxon>Paniceae</taxon>
        <taxon>Melinidinae</taxon>
        <taxon>Urochloa</taxon>
    </lineage>
</organism>
<evidence type="ECO:0000256" key="3">
    <source>
        <dbReference type="RuleBase" id="RU365026"/>
    </source>
</evidence>
<dbReference type="Proteomes" id="UP001497457">
    <property type="component" value="Chromosome 18b"/>
</dbReference>
<dbReference type="Pfam" id="PF03081">
    <property type="entry name" value="Exo70_C"/>
    <property type="match status" value="1"/>
</dbReference>
<dbReference type="Gene3D" id="3.40.50.620">
    <property type="entry name" value="HUPs"/>
    <property type="match status" value="1"/>
</dbReference>
<evidence type="ECO:0000256" key="2">
    <source>
        <dbReference type="ARBA" id="ARBA00022448"/>
    </source>
</evidence>
<comment type="similarity">
    <text evidence="1 3">Belongs to the EXO70 family.</text>
</comment>
<dbReference type="Gene3D" id="1.20.1280.170">
    <property type="entry name" value="Exocyst complex component Exo70"/>
    <property type="match status" value="1"/>
</dbReference>
<name>A0ABC8Z2T2_9POAL</name>
<proteinExistence type="inferred from homology"/>
<dbReference type="PANTHER" id="PTHR12542:SF94">
    <property type="entry name" value="EXOCYST SUBUNIT EXO70 FAMILY PROTEIN"/>
    <property type="match status" value="1"/>
</dbReference>